<feature type="chain" id="PRO_5043979946" description="Chemosensory protein" evidence="1">
    <location>
        <begin position="20"/>
        <end position="134"/>
    </location>
</feature>
<dbReference type="Pfam" id="PF03392">
    <property type="entry name" value="OS-D"/>
    <property type="match status" value="1"/>
</dbReference>
<dbReference type="Proteomes" id="UP001430953">
    <property type="component" value="Unassembled WGS sequence"/>
</dbReference>
<protein>
    <recommendedName>
        <fullName evidence="4">Chemosensory protein</fullName>
    </recommendedName>
</protein>
<gene>
    <name evidence="2" type="ORF">PUN28_005731</name>
</gene>
<evidence type="ECO:0000313" key="3">
    <source>
        <dbReference type="Proteomes" id="UP001430953"/>
    </source>
</evidence>
<dbReference type="AlphaFoldDB" id="A0AAW2G8U4"/>
<evidence type="ECO:0008006" key="4">
    <source>
        <dbReference type="Google" id="ProtNLM"/>
    </source>
</evidence>
<dbReference type="PANTHER" id="PTHR11257">
    <property type="entry name" value="CHEMOSENSORY PROTEIN-RELATED"/>
    <property type="match status" value="1"/>
</dbReference>
<dbReference type="EMBL" id="JADYXP020000005">
    <property type="protein sequence ID" value="KAL0123389.1"/>
    <property type="molecule type" value="Genomic_DNA"/>
</dbReference>
<evidence type="ECO:0000256" key="1">
    <source>
        <dbReference type="SAM" id="SignalP"/>
    </source>
</evidence>
<accession>A0AAW2G8U4</accession>
<organism evidence="2 3">
    <name type="scientific">Cardiocondyla obscurior</name>
    <dbReference type="NCBI Taxonomy" id="286306"/>
    <lineage>
        <taxon>Eukaryota</taxon>
        <taxon>Metazoa</taxon>
        <taxon>Ecdysozoa</taxon>
        <taxon>Arthropoda</taxon>
        <taxon>Hexapoda</taxon>
        <taxon>Insecta</taxon>
        <taxon>Pterygota</taxon>
        <taxon>Neoptera</taxon>
        <taxon>Endopterygota</taxon>
        <taxon>Hymenoptera</taxon>
        <taxon>Apocrita</taxon>
        <taxon>Aculeata</taxon>
        <taxon>Formicoidea</taxon>
        <taxon>Formicidae</taxon>
        <taxon>Myrmicinae</taxon>
        <taxon>Cardiocondyla</taxon>
    </lineage>
</organism>
<dbReference type="InterPro" id="IPR005055">
    <property type="entry name" value="A10/PebIII"/>
</dbReference>
<dbReference type="PANTHER" id="PTHR11257:SF12">
    <property type="entry name" value="EJACULATORY BULB-SPECIFIC PROTEIN 3-RELATED"/>
    <property type="match status" value="1"/>
</dbReference>
<dbReference type="SUPFAM" id="SSF100910">
    <property type="entry name" value="Chemosensory protein Csp2"/>
    <property type="match status" value="1"/>
</dbReference>
<reference evidence="2 3" key="1">
    <citation type="submission" date="2023-03" db="EMBL/GenBank/DDBJ databases">
        <title>High recombination rates correlate with genetic variation in Cardiocondyla obscurior ants.</title>
        <authorList>
            <person name="Errbii M."/>
        </authorList>
    </citation>
    <scope>NUCLEOTIDE SEQUENCE [LARGE SCALE GENOMIC DNA]</scope>
    <source>
        <strain evidence="2">Alpha-2009</strain>
        <tissue evidence="2">Whole body</tissue>
    </source>
</reference>
<keyword evidence="3" id="KW-1185">Reference proteome</keyword>
<comment type="caution">
    <text evidence="2">The sequence shown here is derived from an EMBL/GenBank/DDBJ whole genome shotgun (WGS) entry which is preliminary data.</text>
</comment>
<sequence length="134" mass="15507">MKLAIFCLVVAISVICVYADDEATDEYTHKFDNIDVDEILNNERLLKRYIDCILDKPNVRCPAEATELKKHITEGLETECAKCSENQKKTVRKVIRFLIKNKNDMWTQLKAKYDPNGTFAKKYEDMAKNEGVQI</sequence>
<feature type="signal peptide" evidence="1">
    <location>
        <begin position="1"/>
        <end position="19"/>
    </location>
</feature>
<evidence type="ECO:0000313" key="2">
    <source>
        <dbReference type="EMBL" id="KAL0123389.1"/>
    </source>
</evidence>
<name>A0AAW2G8U4_9HYME</name>
<dbReference type="Gene3D" id="1.10.2080.10">
    <property type="entry name" value="Insect odorant-binding protein A10/Ejaculatory bulb-specific protein 3"/>
    <property type="match status" value="1"/>
</dbReference>
<dbReference type="InterPro" id="IPR036682">
    <property type="entry name" value="OS_D_A10/PebIII_sf"/>
</dbReference>
<proteinExistence type="predicted"/>
<keyword evidence="1" id="KW-0732">Signal</keyword>